<feature type="region of interest" description="Disordered" evidence="1">
    <location>
        <begin position="425"/>
        <end position="456"/>
    </location>
</feature>
<organism evidence="2 3">
    <name type="scientific">Dispira parvispora</name>
    <dbReference type="NCBI Taxonomy" id="1520584"/>
    <lineage>
        <taxon>Eukaryota</taxon>
        <taxon>Fungi</taxon>
        <taxon>Fungi incertae sedis</taxon>
        <taxon>Zoopagomycota</taxon>
        <taxon>Kickxellomycotina</taxon>
        <taxon>Dimargaritomycetes</taxon>
        <taxon>Dimargaritales</taxon>
        <taxon>Dimargaritaceae</taxon>
        <taxon>Dispira</taxon>
    </lineage>
</organism>
<evidence type="ECO:0000313" key="2">
    <source>
        <dbReference type="EMBL" id="KAJ1963031.1"/>
    </source>
</evidence>
<dbReference type="AlphaFoldDB" id="A0A9W8APJ7"/>
<comment type="caution">
    <text evidence="2">The sequence shown here is derived from an EMBL/GenBank/DDBJ whole genome shotgun (WGS) entry which is preliminary data.</text>
</comment>
<proteinExistence type="predicted"/>
<dbReference type="EMBL" id="JANBPY010000882">
    <property type="protein sequence ID" value="KAJ1963031.1"/>
    <property type="molecule type" value="Genomic_DNA"/>
</dbReference>
<feature type="compositionally biased region" description="Basic and acidic residues" evidence="1">
    <location>
        <begin position="432"/>
        <end position="442"/>
    </location>
</feature>
<name>A0A9W8APJ7_9FUNG</name>
<evidence type="ECO:0000313" key="3">
    <source>
        <dbReference type="Proteomes" id="UP001150925"/>
    </source>
</evidence>
<sequence>MDSNEASITSLSIKGLKDDYKKWKQLAEDSTKLTDSEAWDTKIEGFDESTAKALTRVFTQWLNEVREVSDQNRKYNAYKDGISAAKIIPKFFGDLHSKLSPKGSTFYDYRTLLNMTENDIANLVPPLESFQRPVEKFKPRIPWVSNDFHRKSRVRQQVDSETPGQTREQLRSQAPANLGLLKFHFDELLNVCKEFDKESYAKLMELKKVPGKTPEYGNELLKNIIEKWEKERREYQHKPITPKTMDYRVLKDEELFIRFPLLHARKHGSYQFVGQLLSHIKHTPIGKQDTVNKGNIDTSSDVFINSDLFYDVIIPQVMLAYMHDDDFFEADNFLHFTRKSSYHLYDDEVGQKYWPDKYVHYLDHIEKSMDPECSSHGDLPPVPISRMFFNLEWKFNNMHGWKYGVYSKKPTLTLKQAQSDYEKQSELVTRLQSEDGELKADDSALNSGRNIARVDE</sequence>
<keyword evidence="3" id="KW-1185">Reference proteome</keyword>
<protein>
    <submittedName>
        <fullName evidence="2">Uncharacterized protein</fullName>
    </submittedName>
</protein>
<accession>A0A9W8APJ7</accession>
<reference evidence="2" key="1">
    <citation type="submission" date="2022-07" db="EMBL/GenBank/DDBJ databases">
        <title>Phylogenomic reconstructions and comparative analyses of Kickxellomycotina fungi.</title>
        <authorList>
            <person name="Reynolds N.K."/>
            <person name="Stajich J.E."/>
            <person name="Barry K."/>
            <person name="Grigoriev I.V."/>
            <person name="Crous P."/>
            <person name="Smith M.E."/>
        </authorList>
    </citation>
    <scope>NUCLEOTIDE SEQUENCE</scope>
    <source>
        <strain evidence="2">RSA 1196</strain>
    </source>
</reference>
<evidence type="ECO:0000256" key="1">
    <source>
        <dbReference type="SAM" id="MobiDB-lite"/>
    </source>
</evidence>
<dbReference type="Proteomes" id="UP001150925">
    <property type="component" value="Unassembled WGS sequence"/>
</dbReference>
<gene>
    <name evidence="2" type="ORF">IWQ62_003345</name>
</gene>